<dbReference type="PANTHER" id="PTHR24064">
    <property type="entry name" value="SOLUTE CARRIER FAMILY 22 MEMBER"/>
    <property type="match status" value="1"/>
</dbReference>
<reference evidence="7 8" key="1">
    <citation type="journal article" date="2018" name="Nat. Ecol. Evol.">
        <title>Shark genomes provide insights into elasmobranch evolution and the origin of vertebrates.</title>
        <authorList>
            <person name="Hara Y"/>
            <person name="Yamaguchi K"/>
            <person name="Onimaru K"/>
            <person name="Kadota M"/>
            <person name="Koyanagi M"/>
            <person name="Keeley SD"/>
            <person name="Tatsumi K"/>
            <person name="Tanaka K"/>
            <person name="Motone F"/>
            <person name="Kageyama Y"/>
            <person name="Nozu R"/>
            <person name="Adachi N"/>
            <person name="Nishimura O"/>
            <person name="Nakagawa R"/>
            <person name="Tanegashima C"/>
            <person name="Kiyatake I"/>
            <person name="Matsumoto R"/>
            <person name="Murakumo K"/>
            <person name="Nishida K"/>
            <person name="Terakita A"/>
            <person name="Kuratani S"/>
            <person name="Sato K"/>
            <person name="Hyodo S Kuraku.S."/>
        </authorList>
    </citation>
    <scope>NUCLEOTIDE SEQUENCE [LARGE SCALE GENOMIC DNA]</scope>
</reference>
<feature type="non-terminal residue" evidence="7">
    <location>
        <position position="456"/>
    </location>
</feature>
<feature type="transmembrane region" description="Helical" evidence="5">
    <location>
        <begin position="169"/>
        <end position="187"/>
    </location>
</feature>
<feature type="transmembrane region" description="Helical" evidence="5">
    <location>
        <begin position="138"/>
        <end position="157"/>
    </location>
</feature>
<dbReference type="Proteomes" id="UP000288216">
    <property type="component" value="Unassembled WGS sequence"/>
</dbReference>
<feature type="non-terminal residue" evidence="7">
    <location>
        <position position="1"/>
    </location>
</feature>
<evidence type="ECO:0000313" key="7">
    <source>
        <dbReference type="EMBL" id="GCB72133.1"/>
    </source>
</evidence>
<feature type="transmembrane region" description="Helical" evidence="5">
    <location>
        <begin position="399"/>
        <end position="418"/>
    </location>
</feature>
<evidence type="ECO:0000256" key="4">
    <source>
        <dbReference type="ARBA" id="ARBA00023136"/>
    </source>
</evidence>
<evidence type="ECO:0000256" key="5">
    <source>
        <dbReference type="SAM" id="Phobius"/>
    </source>
</evidence>
<keyword evidence="4 5" id="KW-0472">Membrane</keyword>
<comment type="caution">
    <text evidence="7">The sequence shown here is derived from an EMBL/GenBank/DDBJ whole genome shotgun (WGS) entry which is preliminary data.</text>
</comment>
<name>A0A401PG82_SCYTO</name>
<dbReference type="InterPro" id="IPR005829">
    <property type="entry name" value="Sugar_transporter_CS"/>
</dbReference>
<dbReference type="Gene3D" id="1.20.1250.20">
    <property type="entry name" value="MFS general substrate transporter like domains"/>
    <property type="match status" value="1"/>
</dbReference>
<keyword evidence="3 5" id="KW-1133">Transmembrane helix</keyword>
<proteinExistence type="predicted"/>
<dbReference type="InterPro" id="IPR020846">
    <property type="entry name" value="MFS_dom"/>
</dbReference>
<feature type="transmembrane region" description="Helical" evidence="5">
    <location>
        <begin position="193"/>
        <end position="215"/>
    </location>
</feature>
<feature type="transmembrane region" description="Helical" evidence="5">
    <location>
        <begin position="341"/>
        <end position="359"/>
    </location>
</feature>
<feature type="transmembrane region" description="Helical" evidence="5">
    <location>
        <begin position="257"/>
        <end position="275"/>
    </location>
</feature>
<organism evidence="7 8">
    <name type="scientific">Scyliorhinus torazame</name>
    <name type="common">Cloudy catshark</name>
    <name type="synonym">Catulus torazame</name>
    <dbReference type="NCBI Taxonomy" id="75743"/>
    <lineage>
        <taxon>Eukaryota</taxon>
        <taxon>Metazoa</taxon>
        <taxon>Chordata</taxon>
        <taxon>Craniata</taxon>
        <taxon>Vertebrata</taxon>
        <taxon>Chondrichthyes</taxon>
        <taxon>Elasmobranchii</taxon>
        <taxon>Galeomorphii</taxon>
        <taxon>Galeoidea</taxon>
        <taxon>Carcharhiniformes</taxon>
        <taxon>Scyliorhinidae</taxon>
        <taxon>Scyliorhinus</taxon>
    </lineage>
</organism>
<feature type="transmembrane region" description="Helical" evidence="5">
    <location>
        <begin position="20"/>
        <end position="42"/>
    </location>
</feature>
<dbReference type="Pfam" id="PF00083">
    <property type="entry name" value="Sugar_tr"/>
    <property type="match status" value="1"/>
</dbReference>
<evidence type="ECO:0000259" key="6">
    <source>
        <dbReference type="PROSITE" id="PS50850"/>
    </source>
</evidence>
<dbReference type="EMBL" id="BFAA01003589">
    <property type="protein sequence ID" value="GCB72133.1"/>
    <property type="molecule type" value="Genomic_DNA"/>
</dbReference>
<feature type="transmembrane region" description="Helical" evidence="5">
    <location>
        <begin position="227"/>
        <end position="251"/>
    </location>
</feature>
<dbReference type="PROSITE" id="PS00216">
    <property type="entry name" value="SUGAR_TRANSPORT_1"/>
    <property type="match status" value="1"/>
</dbReference>
<dbReference type="GO" id="GO:0016020">
    <property type="term" value="C:membrane"/>
    <property type="evidence" value="ECO:0007669"/>
    <property type="project" value="UniProtKB-SubCell"/>
</dbReference>
<dbReference type="PROSITE" id="PS50850">
    <property type="entry name" value="MFS"/>
    <property type="match status" value="1"/>
</dbReference>
<accession>A0A401PG82</accession>
<dbReference type="SUPFAM" id="SSF103473">
    <property type="entry name" value="MFS general substrate transporter"/>
    <property type="match status" value="1"/>
</dbReference>
<dbReference type="InterPro" id="IPR036259">
    <property type="entry name" value="MFS_trans_sf"/>
</dbReference>
<feature type="transmembrane region" description="Helical" evidence="5">
    <location>
        <begin position="371"/>
        <end position="392"/>
    </location>
</feature>
<keyword evidence="2 5" id="KW-0812">Transmembrane</keyword>
<dbReference type="InterPro" id="IPR005828">
    <property type="entry name" value="MFS_sugar_transport-like"/>
</dbReference>
<dbReference type="GO" id="GO:0022857">
    <property type="term" value="F:transmembrane transporter activity"/>
    <property type="evidence" value="ECO:0007669"/>
    <property type="project" value="InterPro"/>
</dbReference>
<evidence type="ECO:0000256" key="3">
    <source>
        <dbReference type="ARBA" id="ARBA00022989"/>
    </source>
</evidence>
<comment type="subcellular location">
    <subcellularLocation>
        <location evidence="1">Membrane</location>
        <topology evidence="1">Multi-pass membrane protein</topology>
    </subcellularLocation>
</comment>
<evidence type="ECO:0000313" key="8">
    <source>
        <dbReference type="Proteomes" id="UP000288216"/>
    </source>
</evidence>
<gene>
    <name evidence="7" type="ORF">scyTo_0009034</name>
</gene>
<evidence type="ECO:0000256" key="2">
    <source>
        <dbReference type="ARBA" id="ARBA00022692"/>
    </source>
</evidence>
<keyword evidence="8" id="KW-1185">Reference proteome</keyword>
<protein>
    <recommendedName>
        <fullName evidence="6">Major facilitator superfamily (MFS) profile domain-containing protein</fullName>
    </recommendedName>
</protein>
<evidence type="ECO:0000256" key="1">
    <source>
        <dbReference type="ARBA" id="ARBA00004141"/>
    </source>
</evidence>
<feature type="transmembrane region" description="Helical" evidence="5">
    <location>
        <begin position="424"/>
        <end position="447"/>
    </location>
</feature>
<dbReference type="AlphaFoldDB" id="A0A401PG82"/>
<dbReference type="STRING" id="75743.A0A401PG82"/>
<sequence length="456" mass="51326">RDYDEITAFLGDWGPFQKMIFFLLSASIFPNGFCGMSIVFVGDVPEHRCLIPGNLNLSEAWLNRTIPLEQGRGKLQHSQCRRYRLDVIRNLSATFADPGSINMSEVEQEPCLDGWEYSKDQYISTIVSEWDLVCDNHWKGPFAMSIFFVGVLSGSFISGQLSDRFGRKLVMFGTMAVQTVFSMLQAFSPNWKVFCLLNFLVGLGQISNLVAAFVLGSELLGKSIRVAFSTVGAFIPYAIGYMALPLVAYFIRSWPMLLLLLSLSGLLYIPLWWFIPESPRWLLIKGRVQEAEAILRHAAKKNGVTPPEVLFNELELDDMKAKSKESHSIIHLFKTRNIRSITIINLLVWMILTAEYFGLSLNTPNLHGDDYLNCFFSAATEVPAYTAAWLFLRRFSRRFSLSGSLLLGGVVLFFIQLIPSNLFAISTILVMIGKLGTTTAFAIVYIYTAELYPTVV</sequence>
<feature type="domain" description="Major facilitator superfamily (MFS) profile" evidence="6">
    <location>
        <begin position="86"/>
        <end position="456"/>
    </location>
</feature>
<dbReference type="OMA" id="IWVACAC"/>
<dbReference type="OrthoDB" id="3936150at2759"/>